<evidence type="ECO:0000259" key="1">
    <source>
        <dbReference type="Pfam" id="PF01636"/>
    </source>
</evidence>
<dbReference type="Gene3D" id="3.90.1200.10">
    <property type="match status" value="1"/>
</dbReference>
<feature type="domain" description="Aminoglycoside phosphotransferase" evidence="1">
    <location>
        <begin position="44"/>
        <end position="277"/>
    </location>
</feature>
<keyword evidence="2" id="KW-0808">Transferase</keyword>
<dbReference type="AlphaFoldDB" id="A0A6N4DJM6"/>
<dbReference type="EMBL" id="PYVG01000007">
    <property type="protein sequence ID" value="PTB89804.1"/>
    <property type="molecule type" value="Genomic_DNA"/>
</dbReference>
<name>A0A6N4DJM6_9GAMM</name>
<evidence type="ECO:0000313" key="3">
    <source>
        <dbReference type="Proteomes" id="UP000241514"/>
    </source>
</evidence>
<dbReference type="Proteomes" id="UP000241514">
    <property type="component" value="Unassembled WGS sequence"/>
</dbReference>
<dbReference type="InterPro" id="IPR041726">
    <property type="entry name" value="ACAD10_11_N"/>
</dbReference>
<dbReference type="GO" id="GO:0016740">
    <property type="term" value="F:transferase activity"/>
    <property type="evidence" value="ECO:0007669"/>
    <property type="project" value="UniProtKB-KW"/>
</dbReference>
<organism evidence="2 3">
    <name type="scientific">Pseudidiomarina aestuarii</name>
    <dbReference type="NCBI Taxonomy" id="624146"/>
    <lineage>
        <taxon>Bacteria</taxon>
        <taxon>Pseudomonadati</taxon>
        <taxon>Pseudomonadota</taxon>
        <taxon>Gammaproteobacteria</taxon>
        <taxon>Alteromonadales</taxon>
        <taxon>Idiomarinaceae</taxon>
        <taxon>Pseudidiomarina</taxon>
    </lineage>
</organism>
<dbReference type="Pfam" id="PF01636">
    <property type="entry name" value="APH"/>
    <property type="match status" value="1"/>
</dbReference>
<accession>A0A6N4DJM6</accession>
<dbReference type="Gene3D" id="3.30.200.20">
    <property type="entry name" value="Phosphorylase Kinase, domain 1"/>
    <property type="match status" value="1"/>
</dbReference>
<dbReference type="InterPro" id="IPR011009">
    <property type="entry name" value="Kinase-like_dom_sf"/>
</dbReference>
<sequence length="358" mass="41362">MSQNNLATVEDKAGRVRDGEALPEAPLVAYLKQKLPQLEGDVRITQYAGGASNWTYRLQFDNADLILRRPPAGTKAKSAHDMGREYRIQKALKAVFPYVPEMLLHCSDEAVIGAEFYVMERIAGIIPRKNMPRELTLSEAQTRTLCQRALDCLIELHQVDIEQAGLNDLAKGAGYTERQVSGWSERYRRAKTWNVPSGKGIMRWLAEHQPQHETICMTHNDFRFDNLVLNSNDPTEIIGVLDWELATLGNPLMDVGNMLAYWIEADDDRIAQSTRRQPTHLPGMFTRQEVIDYYCSKMNVDVRDFTFYEVFGLFRLSVIAQQIYYRYHHKQTSNPAFKNFWFLVNYLHWRARKLIKQG</sequence>
<proteinExistence type="predicted"/>
<dbReference type="InterPro" id="IPR052898">
    <property type="entry name" value="ACAD10-like"/>
</dbReference>
<dbReference type="PANTHER" id="PTHR47829:SF1">
    <property type="entry name" value="HAD FAMILY PHOSPHATASE"/>
    <property type="match status" value="1"/>
</dbReference>
<dbReference type="CDD" id="cd05154">
    <property type="entry name" value="ACAD10_11_N-like"/>
    <property type="match status" value="1"/>
</dbReference>
<comment type="caution">
    <text evidence="2">The sequence shown here is derived from an EMBL/GenBank/DDBJ whole genome shotgun (WGS) entry which is preliminary data.</text>
</comment>
<protein>
    <submittedName>
        <fullName evidence="2">Phosphotransferase family protein</fullName>
    </submittedName>
</protein>
<gene>
    <name evidence="2" type="ORF">C9928_02260</name>
</gene>
<dbReference type="InterPro" id="IPR002575">
    <property type="entry name" value="Aminoglycoside_PTrfase"/>
</dbReference>
<dbReference type="PANTHER" id="PTHR47829">
    <property type="entry name" value="HYDROLASE, PUTATIVE (AFU_ORTHOLOGUE AFUA_1G12880)-RELATED"/>
    <property type="match status" value="1"/>
</dbReference>
<reference evidence="2 3" key="1">
    <citation type="submission" date="2018-03" db="EMBL/GenBank/DDBJ databases">
        <title>Cross-interface Injection: A General Nanoliter Liquid Handling Method Applied to Single Cells Genome Amplification Automated Nanoliter Liquid Handling Applied to Single Cell Multiple Displacement Amplification.</title>
        <authorList>
            <person name="Yun J."/>
            <person name="Xu P."/>
            <person name="Xu J."/>
            <person name="Dai X."/>
            <person name="Wang Y."/>
            <person name="Zheng X."/>
            <person name="Cao C."/>
            <person name="Yi Q."/>
            <person name="Zhu Y."/>
            <person name="Wang L."/>
            <person name="Dong Z."/>
            <person name="Huang Y."/>
            <person name="Huang L."/>
            <person name="Du W."/>
        </authorList>
    </citation>
    <scope>NUCLEOTIDE SEQUENCE [LARGE SCALE GENOMIC DNA]</scope>
    <source>
        <strain evidence="2 3">A9-4</strain>
    </source>
</reference>
<evidence type="ECO:0000313" key="2">
    <source>
        <dbReference type="EMBL" id="PTB89804.1"/>
    </source>
</evidence>
<dbReference type="SUPFAM" id="SSF56112">
    <property type="entry name" value="Protein kinase-like (PK-like)"/>
    <property type="match status" value="1"/>
</dbReference>